<name>A0ABD6T2X8_9BACI</name>
<dbReference type="RefSeq" id="WP_003198403.1">
    <property type="nucleotide sequence ID" value="NZ_CM000743.1"/>
</dbReference>
<evidence type="ECO:0000313" key="2">
    <source>
        <dbReference type="Proteomes" id="UP000221918"/>
    </source>
</evidence>
<dbReference type="AlphaFoldDB" id="A0ABD6T2X8"/>
<reference evidence="1 2" key="1">
    <citation type="submission" date="2017-09" db="EMBL/GenBank/DDBJ databases">
        <title>Large-scale bioinformatics analysis of Bacillus genomes uncovers conserved roles of natural products in bacterial physiology.</title>
        <authorList>
            <consortium name="Agbiome Team Llc"/>
            <person name="Bleich R.M."/>
            <person name="Grubbs K.J."/>
            <person name="Santa Maria K.C."/>
            <person name="Allen S.E."/>
            <person name="Farag S."/>
            <person name="Shank E.A."/>
            <person name="Bowers A."/>
        </authorList>
    </citation>
    <scope>NUCLEOTIDE SEQUENCE [LARGE SCALE GENOMIC DNA]</scope>
    <source>
        <strain evidence="1 2">AFS037265</strain>
    </source>
</reference>
<sequence length="162" mass="18795">MDEYVEELSAANISQDIVKLLTRMTNNIEKALSLASEQWFIDLYLQTVSLMKSVMKSTVFIEIIRLLKLIDTKEKESILFKFINIWFKDVLYALTSKKNFISFQSQINILELHAEKLGVQGIADAIELLEKGYIRRQANVSLNLVLQEMFIQMQKNIYLVAL</sequence>
<gene>
    <name evidence="1" type="ORF">COF81_26555</name>
</gene>
<proteinExistence type="predicted"/>
<evidence type="ECO:0008006" key="3">
    <source>
        <dbReference type="Google" id="ProtNLM"/>
    </source>
</evidence>
<evidence type="ECO:0000313" key="1">
    <source>
        <dbReference type="EMBL" id="PHE88022.1"/>
    </source>
</evidence>
<dbReference type="Proteomes" id="UP000221918">
    <property type="component" value="Unassembled WGS sequence"/>
</dbReference>
<dbReference type="EMBL" id="NUTL01000156">
    <property type="protein sequence ID" value="PHE88022.1"/>
    <property type="molecule type" value="Genomic_DNA"/>
</dbReference>
<comment type="caution">
    <text evidence="1">The sequence shown here is derived from an EMBL/GenBank/DDBJ whole genome shotgun (WGS) entry which is preliminary data.</text>
</comment>
<organism evidence="1 2">
    <name type="scientific">Bacillus pseudomycoides</name>
    <dbReference type="NCBI Taxonomy" id="64104"/>
    <lineage>
        <taxon>Bacteria</taxon>
        <taxon>Bacillati</taxon>
        <taxon>Bacillota</taxon>
        <taxon>Bacilli</taxon>
        <taxon>Bacillales</taxon>
        <taxon>Bacillaceae</taxon>
        <taxon>Bacillus</taxon>
        <taxon>Bacillus cereus group</taxon>
    </lineage>
</organism>
<protein>
    <recommendedName>
        <fullName evidence="3">DNA-directed DNA polymerase</fullName>
    </recommendedName>
</protein>
<accession>A0ABD6T2X8</accession>